<protein>
    <submittedName>
        <fullName evidence="3">GTP pyrophosphokinase family protein</fullName>
    </submittedName>
</protein>
<gene>
    <name evidence="3" type="ORF">MOO47_04380</name>
</gene>
<keyword evidence="4" id="KW-1185">Reference proteome</keyword>
<comment type="pathway">
    <text evidence="1">Purine metabolism; ppGpp biosynthesis; ppGpp from GTP: step 1/2.</text>
</comment>
<dbReference type="SUPFAM" id="SSF81301">
    <property type="entry name" value="Nucleotidyltransferase"/>
    <property type="match status" value="1"/>
</dbReference>
<dbReference type="Pfam" id="PF04607">
    <property type="entry name" value="RelA_SpoT"/>
    <property type="match status" value="1"/>
</dbReference>
<dbReference type="CDD" id="cd05399">
    <property type="entry name" value="NT_Rel-Spo_like"/>
    <property type="match status" value="1"/>
</dbReference>
<dbReference type="PANTHER" id="PTHR47837">
    <property type="entry name" value="GTP PYROPHOSPHOKINASE YJBM"/>
    <property type="match status" value="1"/>
</dbReference>
<dbReference type="InterPro" id="IPR007685">
    <property type="entry name" value="RelA_SpoT"/>
</dbReference>
<dbReference type="Gene3D" id="3.30.460.10">
    <property type="entry name" value="Beta Polymerase, domain 2"/>
    <property type="match status" value="1"/>
</dbReference>
<evidence type="ECO:0000313" key="3">
    <source>
        <dbReference type="EMBL" id="UQS83026.1"/>
    </source>
</evidence>
<feature type="domain" description="RelA/SpoT" evidence="2">
    <location>
        <begin position="72"/>
        <end position="196"/>
    </location>
</feature>
<accession>A0ABY4PBV7</accession>
<sequence length="227" mass="26216">MILERNNFMSMGQIENKLNHLSANSVVPNIKQLMNLYVLRRAAIKEIGTKLENLDDEYSTIHNHNPINLIEERLKSPASLFEKIKRKHLDYSLESINTEILDIAGIRVVTNYLDDILRIKNTLVSQDDVTLIKAKDYLNHPKSNGYRGIHLVVTVPVFLANQTHKAVPVEVQLRTSGMELWASLEHRLHYKNSSKKTTEHIQKLQEYSQKINDIEIGMQQIARDIQQ</sequence>
<dbReference type="EMBL" id="CP093365">
    <property type="protein sequence ID" value="UQS83026.1"/>
    <property type="molecule type" value="Genomic_DNA"/>
</dbReference>
<dbReference type="InterPro" id="IPR043519">
    <property type="entry name" value="NT_sf"/>
</dbReference>
<dbReference type="InterPro" id="IPR052366">
    <property type="entry name" value="GTP_Pyrophosphokinase"/>
</dbReference>
<reference evidence="3 4" key="1">
    <citation type="journal article" date="2022" name="Int. J. Syst. Evol. Microbiol.">
        <title>Apilactobacillus apisilvae sp. nov., Nicolia spurrieriana gen. nov. sp. nov., Bombilactobacillus folatiphilus sp. nov. and Bombilactobacillus thymidiniphilus sp. nov., four new lactic acid bacterial isolates from stingless bees Tetragonula carbonaria and Austroplebeia australis.</title>
        <authorList>
            <person name="Oliphant S.A."/>
            <person name="Watson-Haigh N.S."/>
            <person name="Sumby K.M."/>
            <person name="Gardner J."/>
            <person name="Groom S."/>
            <person name="Jiranek V."/>
        </authorList>
    </citation>
    <scope>NUCLEOTIDE SEQUENCE [LARGE SCALE GENOMIC DNA]</scope>
    <source>
        <strain evidence="3 4">SG4_A1</strain>
    </source>
</reference>
<dbReference type="Proteomes" id="UP000831947">
    <property type="component" value="Chromosome"/>
</dbReference>
<proteinExistence type="predicted"/>
<dbReference type="SMART" id="SM00954">
    <property type="entry name" value="RelA_SpoT"/>
    <property type="match status" value="1"/>
</dbReference>
<dbReference type="PANTHER" id="PTHR47837:SF2">
    <property type="entry name" value="GTP PYROPHOSPHOKINASE YWAC"/>
    <property type="match status" value="1"/>
</dbReference>
<dbReference type="Gene3D" id="1.10.287.860">
    <property type="entry name" value="Nucleotidyltransferase"/>
    <property type="match status" value="1"/>
</dbReference>
<dbReference type="RefSeq" id="WP_249512253.1">
    <property type="nucleotide sequence ID" value="NZ_CP093365.1"/>
</dbReference>
<evidence type="ECO:0000256" key="1">
    <source>
        <dbReference type="ARBA" id="ARBA00004976"/>
    </source>
</evidence>
<organism evidence="3 4">
    <name type="scientific">Bombilactobacillus thymidiniphilus</name>
    <dbReference type="NCBI Taxonomy" id="2923363"/>
    <lineage>
        <taxon>Bacteria</taxon>
        <taxon>Bacillati</taxon>
        <taxon>Bacillota</taxon>
        <taxon>Bacilli</taxon>
        <taxon>Lactobacillales</taxon>
        <taxon>Lactobacillaceae</taxon>
        <taxon>Bombilactobacillus</taxon>
    </lineage>
</organism>
<name>A0ABY4PBV7_9LACO</name>
<evidence type="ECO:0000313" key="4">
    <source>
        <dbReference type="Proteomes" id="UP000831947"/>
    </source>
</evidence>
<evidence type="ECO:0000259" key="2">
    <source>
        <dbReference type="SMART" id="SM00954"/>
    </source>
</evidence>